<name>A0A7J5YPU6_DISMA</name>
<dbReference type="PANTHER" id="PTHR11422:SF5">
    <property type="entry name" value="DIVERSE IMMUNOGLOBULIN DOMAIN-CONTAINING PROTEIN 1.1 ISOFORM X1-RELATED"/>
    <property type="match status" value="1"/>
</dbReference>
<accession>A0A7J5YPU6</accession>
<dbReference type="Pfam" id="PF07686">
    <property type="entry name" value="V-set"/>
    <property type="match status" value="1"/>
</dbReference>
<keyword evidence="3" id="KW-1185">Reference proteome</keyword>
<evidence type="ECO:0000259" key="1">
    <source>
        <dbReference type="PROSITE" id="PS50835"/>
    </source>
</evidence>
<dbReference type="PROSITE" id="PS50835">
    <property type="entry name" value="IG_LIKE"/>
    <property type="match status" value="1"/>
</dbReference>
<organism evidence="2 3">
    <name type="scientific">Dissostichus mawsoni</name>
    <name type="common">Antarctic cod</name>
    <dbReference type="NCBI Taxonomy" id="36200"/>
    <lineage>
        <taxon>Eukaryota</taxon>
        <taxon>Metazoa</taxon>
        <taxon>Chordata</taxon>
        <taxon>Craniata</taxon>
        <taxon>Vertebrata</taxon>
        <taxon>Euteleostomi</taxon>
        <taxon>Actinopterygii</taxon>
        <taxon>Neopterygii</taxon>
        <taxon>Teleostei</taxon>
        <taxon>Neoteleostei</taxon>
        <taxon>Acanthomorphata</taxon>
        <taxon>Eupercaria</taxon>
        <taxon>Perciformes</taxon>
        <taxon>Notothenioidei</taxon>
        <taxon>Nototheniidae</taxon>
        <taxon>Dissostichus</taxon>
    </lineage>
</organism>
<dbReference type="InterPro" id="IPR036179">
    <property type="entry name" value="Ig-like_dom_sf"/>
</dbReference>
<dbReference type="OrthoDB" id="8963050at2759"/>
<proteinExistence type="predicted"/>
<dbReference type="Gene3D" id="2.60.40.10">
    <property type="entry name" value="Immunoglobulins"/>
    <property type="match status" value="1"/>
</dbReference>
<gene>
    <name evidence="2" type="ORF">F7725_019997</name>
</gene>
<dbReference type="InterPro" id="IPR007110">
    <property type="entry name" value="Ig-like_dom"/>
</dbReference>
<evidence type="ECO:0000313" key="2">
    <source>
        <dbReference type="EMBL" id="KAF3850278.1"/>
    </source>
</evidence>
<dbReference type="GO" id="GO:0070374">
    <property type="term" value="P:positive regulation of ERK1 and ERK2 cascade"/>
    <property type="evidence" value="ECO:0007669"/>
    <property type="project" value="TreeGrafter"/>
</dbReference>
<dbReference type="GO" id="GO:0045121">
    <property type="term" value="C:membrane raft"/>
    <property type="evidence" value="ECO:0007669"/>
    <property type="project" value="TreeGrafter"/>
</dbReference>
<dbReference type="GO" id="GO:0042289">
    <property type="term" value="F:MHC class II protein binding"/>
    <property type="evidence" value="ECO:0007669"/>
    <property type="project" value="TreeGrafter"/>
</dbReference>
<dbReference type="GO" id="GO:0042110">
    <property type="term" value="P:T cell activation"/>
    <property type="evidence" value="ECO:0007669"/>
    <property type="project" value="TreeGrafter"/>
</dbReference>
<dbReference type="EMBL" id="JAAKFY010000011">
    <property type="protein sequence ID" value="KAF3850278.1"/>
    <property type="molecule type" value="Genomic_DNA"/>
</dbReference>
<dbReference type="GO" id="GO:0035723">
    <property type="term" value="P:interleukin-15-mediated signaling pathway"/>
    <property type="evidence" value="ECO:0007669"/>
    <property type="project" value="TreeGrafter"/>
</dbReference>
<dbReference type="InterPro" id="IPR013783">
    <property type="entry name" value="Ig-like_fold"/>
</dbReference>
<dbReference type="GO" id="GO:1990782">
    <property type="term" value="F:protein tyrosine kinase binding"/>
    <property type="evidence" value="ECO:0007669"/>
    <property type="project" value="TreeGrafter"/>
</dbReference>
<dbReference type="AlphaFoldDB" id="A0A7J5YPU6"/>
<dbReference type="SUPFAM" id="SSF48726">
    <property type="entry name" value="Immunoglobulin"/>
    <property type="match status" value="1"/>
</dbReference>
<dbReference type="InterPro" id="IPR013106">
    <property type="entry name" value="Ig_V-set"/>
</dbReference>
<dbReference type="GO" id="GO:0009897">
    <property type="term" value="C:external side of plasma membrane"/>
    <property type="evidence" value="ECO:0007669"/>
    <property type="project" value="TreeGrafter"/>
</dbReference>
<dbReference type="InterPro" id="IPR003598">
    <property type="entry name" value="Ig_sub2"/>
</dbReference>
<reference evidence="2 3" key="1">
    <citation type="submission" date="2020-03" db="EMBL/GenBank/DDBJ databases">
        <title>Dissostichus mawsoni Genome sequencing and assembly.</title>
        <authorList>
            <person name="Park H."/>
        </authorList>
    </citation>
    <scope>NUCLEOTIDE SEQUENCE [LARGE SCALE GENOMIC DNA]</scope>
    <source>
        <strain evidence="2">DM0001</strain>
        <tissue evidence="2">Muscle</tissue>
    </source>
</reference>
<dbReference type="SMART" id="SM00408">
    <property type="entry name" value="IGc2"/>
    <property type="match status" value="1"/>
</dbReference>
<evidence type="ECO:0000313" key="3">
    <source>
        <dbReference type="Proteomes" id="UP000518266"/>
    </source>
</evidence>
<feature type="domain" description="Ig-like" evidence="1">
    <location>
        <begin position="1"/>
        <end position="78"/>
    </location>
</feature>
<sequence length="159" mass="17369">MKVGQDAILHCDTASSPETSCSTVEWFYNQDLSESLTVLENGNIPKSLPRAASLSLNTNCSLVITNVTAEDVGHYTCRQRTHSNQDICPYLSVLTISRSPDDADPRRDSEVALKCSMLRHTGLGPCQRSSIRWVDEPGTNALVAPTGDTPASLLMNTMW</sequence>
<protein>
    <recommendedName>
        <fullName evidence="1">Ig-like domain-containing protein</fullName>
    </recommendedName>
</protein>
<dbReference type="PANTHER" id="PTHR11422">
    <property type="entry name" value="T-CELL SURFACE GLYCOPROTEIN CD4"/>
    <property type="match status" value="1"/>
</dbReference>
<dbReference type="Proteomes" id="UP000518266">
    <property type="component" value="Unassembled WGS sequence"/>
</dbReference>
<comment type="caution">
    <text evidence="2">The sequence shown here is derived from an EMBL/GenBank/DDBJ whole genome shotgun (WGS) entry which is preliminary data.</text>
</comment>